<dbReference type="GO" id="GO:0008270">
    <property type="term" value="F:zinc ion binding"/>
    <property type="evidence" value="ECO:0007669"/>
    <property type="project" value="UniProtKB-KW"/>
</dbReference>
<feature type="compositionally biased region" description="Low complexity" evidence="5">
    <location>
        <begin position="49"/>
        <end position="68"/>
    </location>
</feature>
<dbReference type="OrthoDB" id="432970at2759"/>
<dbReference type="Pfam" id="PF01753">
    <property type="entry name" value="zf-MYND"/>
    <property type="match status" value="1"/>
</dbReference>
<keyword evidence="3" id="KW-0862">Zinc</keyword>
<gene>
    <name evidence="7" type="ORF">ACRE_040050</name>
</gene>
<dbReference type="AlphaFoldDB" id="A0A086T762"/>
<dbReference type="Proteomes" id="UP000029964">
    <property type="component" value="Unassembled WGS sequence"/>
</dbReference>
<feature type="region of interest" description="Disordered" evidence="5">
    <location>
        <begin position="49"/>
        <end position="76"/>
    </location>
</feature>
<protein>
    <recommendedName>
        <fullName evidence="6">MYND-type domain-containing protein</fullName>
    </recommendedName>
</protein>
<dbReference type="SUPFAM" id="SSF144232">
    <property type="entry name" value="HIT/MYND zinc finger-like"/>
    <property type="match status" value="1"/>
</dbReference>
<evidence type="ECO:0000256" key="2">
    <source>
        <dbReference type="ARBA" id="ARBA00022771"/>
    </source>
</evidence>
<dbReference type="HOGENOM" id="CLU_069858_3_0_1"/>
<reference evidence="8" key="1">
    <citation type="journal article" date="2014" name="Genome Announc.">
        <title>Genome sequence and annotation of Acremonium chrysogenum, producer of the beta-lactam antibiotic cephalosporin C.</title>
        <authorList>
            <person name="Terfehr D."/>
            <person name="Dahlmann T.A."/>
            <person name="Specht T."/>
            <person name="Zadra I."/>
            <person name="Kuernsteiner H."/>
            <person name="Kueck U."/>
        </authorList>
    </citation>
    <scope>NUCLEOTIDE SEQUENCE [LARGE SCALE GENOMIC DNA]</scope>
    <source>
        <strain evidence="8">ATCC 11550 / CBS 779.69 / DSM 880 / IAM 14645 / JCM 23072 / IMI 49137</strain>
    </source>
</reference>
<dbReference type="InterPro" id="IPR002893">
    <property type="entry name" value="Znf_MYND"/>
</dbReference>
<feature type="domain" description="MYND-type" evidence="6">
    <location>
        <begin position="5"/>
        <end position="45"/>
    </location>
</feature>
<organism evidence="7 8">
    <name type="scientific">Hapsidospora chrysogenum (strain ATCC 11550 / CBS 779.69 / DSM 880 / IAM 14645 / JCM 23072 / IMI 49137)</name>
    <name type="common">Acremonium chrysogenum</name>
    <dbReference type="NCBI Taxonomy" id="857340"/>
    <lineage>
        <taxon>Eukaryota</taxon>
        <taxon>Fungi</taxon>
        <taxon>Dikarya</taxon>
        <taxon>Ascomycota</taxon>
        <taxon>Pezizomycotina</taxon>
        <taxon>Sordariomycetes</taxon>
        <taxon>Hypocreomycetidae</taxon>
        <taxon>Hypocreales</taxon>
        <taxon>Bionectriaceae</taxon>
        <taxon>Hapsidospora</taxon>
    </lineage>
</organism>
<accession>A0A086T762</accession>
<sequence length="242" mass="26322">MASACTTCNKSPPEVQLKLCGKCSKTPYCSRDCQKADWKVHKKSCAKQANGASSSPAGAASDSNGSPPKGLEGGVAKPFTRLDNGTWLHGRSEKDVFGLLIDAYRLRMDDMHKMEGRADADSLYGGAKDGSQGFNWFLDRVERAGLLPSWWNAQKREECEKFGLTSNWHDLRRKVAKADIIEHYGDGQFPMQLRMFGEAVYGTAPGGANGSAMRQVLMAMEQGQTGGMTASHLDISSMFGGR</sequence>
<evidence type="ECO:0000256" key="3">
    <source>
        <dbReference type="ARBA" id="ARBA00022833"/>
    </source>
</evidence>
<evidence type="ECO:0000256" key="5">
    <source>
        <dbReference type="SAM" id="MobiDB-lite"/>
    </source>
</evidence>
<keyword evidence="8" id="KW-1185">Reference proteome</keyword>
<evidence type="ECO:0000256" key="1">
    <source>
        <dbReference type="ARBA" id="ARBA00022723"/>
    </source>
</evidence>
<evidence type="ECO:0000313" key="7">
    <source>
        <dbReference type="EMBL" id="KFH45194.1"/>
    </source>
</evidence>
<evidence type="ECO:0000313" key="8">
    <source>
        <dbReference type="Proteomes" id="UP000029964"/>
    </source>
</evidence>
<evidence type="ECO:0000256" key="4">
    <source>
        <dbReference type="PROSITE-ProRule" id="PRU00134"/>
    </source>
</evidence>
<dbReference type="PROSITE" id="PS01360">
    <property type="entry name" value="ZF_MYND_1"/>
    <property type="match status" value="1"/>
</dbReference>
<keyword evidence="1" id="KW-0479">Metal-binding</keyword>
<dbReference type="PROSITE" id="PS50865">
    <property type="entry name" value="ZF_MYND_2"/>
    <property type="match status" value="1"/>
</dbReference>
<evidence type="ECO:0000259" key="6">
    <source>
        <dbReference type="PROSITE" id="PS50865"/>
    </source>
</evidence>
<dbReference type="EMBL" id="JPKY01000036">
    <property type="protein sequence ID" value="KFH45194.1"/>
    <property type="molecule type" value="Genomic_DNA"/>
</dbReference>
<keyword evidence="2 4" id="KW-0863">Zinc-finger</keyword>
<dbReference type="STRING" id="857340.A0A086T762"/>
<name>A0A086T762_HAPC1</name>
<comment type="caution">
    <text evidence="7">The sequence shown here is derived from an EMBL/GenBank/DDBJ whole genome shotgun (WGS) entry which is preliminary data.</text>
</comment>
<proteinExistence type="predicted"/>
<dbReference type="Gene3D" id="6.10.140.2220">
    <property type="match status" value="1"/>
</dbReference>